<dbReference type="EMBL" id="JACRTB010000009">
    <property type="protein sequence ID" value="MBC8576144.1"/>
    <property type="molecule type" value="Genomic_DNA"/>
</dbReference>
<evidence type="ECO:0000313" key="2">
    <source>
        <dbReference type="Proteomes" id="UP000658131"/>
    </source>
</evidence>
<organism evidence="1 2">
    <name type="scientific">Yanshouia hominis</name>
    <dbReference type="NCBI Taxonomy" id="2763673"/>
    <lineage>
        <taxon>Bacteria</taxon>
        <taxon>Bacillati</taxon>
        <taxon>Bacillota</taxon>
        <taxon>Clostridia</taxon>
        <taxon>Eubacteriales</taxon>
        <taxon>Oscillospiraceae</taxon>
        <taxon>Yanshouia</taxon>
    </lineage>
</organism>
<proteinExistence type="predicted"/>
<reference evidence="1 2" key="1">
    <citation type="submission" date="2020-08" db="EMBL/GenBank/DDBJ databases">
        <title>Genome public.</title>
        <authorList>
            <person name="Liu C."/>
            <person name="Sun Q."/>
        </authorList>
    </citation>
    <scope>NUCLEOTIDE SEQUENCE [LARGE SCALE GENOMIC DNA]</scope>
    <source>
        <strain evidence="1 2">BX1</strain>
    </source>
</reference>
<accession>A0ABR7NIB1</accession>
<dbReference type="InterPro" id="IPR025374">
    <property type="entry name" value="DUF4364"/>
</dbReference>
<dbReference type="Pfam" id="PF14277">
    <property type="entry name" value="DUF4364"/>
    <property type="match status" value="1"/>
</dbReference>
<dbReference type="Proteomes" id="UP000658131">
    <property type="component" value="Unassembled WGS sequence"/>
</dbReference>
<keyword evidence="2" id="KW-1185">Reference proteome</keyword>
<gene>
    <name evidence="1" type="ORF">H8717_06955</name>
</gene>
<sequence length="204" mass="22757">MQSEAFMAGVIPGAPNTDYEVRILICWLLQEIGAPVTPEQLNAALTGEGLVNYFELAGAIGQLVSTGHLTESFEEHQDRKVHLLSLSELGSKTAETFRRDIPRTVRDKAAESLRRCILLERFERENLAEITETEDGFCLTLAIRDVGNDLLRLSLYAPTREVCETMRGNFVSDPTVVYRAVLASLMGEKLRDISFLGHQTEAEE</sequence>
<name>A0ABR7NIB1_9FIRM</name>
<comment type="caution">
    <text evidence="1">The sequence shown here is derived from an EMBL/GenBank/DDBJ whole genome shotgun (WGS) entry which is preliminary data.</text>
</comment>
<protein>
    <submittedName>
        <fullName evidence="1">DUF4364 family protein</fullName>
    </submittedName>
</protein>
<evidence type="ECO:0000313" key="1">
    <source>
        <dbReference type="EMBL" id="MBC8576144.1"/>
    </source>
</evidence>
<dbReference type="RefSeq" id="WP_262399695.1">
    <property type="nucleotide sequence ID" value="NZ_JACRTB010000009.1"/>
</dbReference>